<name>A0A9P1FGQ2_9DINO</name>
<keyword evidence="3" id="KW-1185">Reference proteome</keyword>
<comment type="caution">
    <text evidence="1">The sequence shown here is derived from an EMBL/GenBank/DDBJ whole genome shotgun (WGS) entry which is preliminary data.</text>
</comment>
<dbReference type="EMBL" id="CAMXCT020000058">
    <property type="protein sequence ID" value="CAL1126582.1"/>
    <property type="molecule type" value="Genomic_DNA"/>
</dbReference>
<proteinExistence type="predicted"/>
<evidence type="ECO:0000313" key="1">
    <source>
        <dbReference type="EMBL" id="CAI3973207.1"/>
    </source>
</evidence>
<organism evidence="1">
    <name type="scientific">Cladocopium goreaui</name>
    <dbReference type="NCBI Taxonomy" id="2562237"/>
    <lineage>
        <taxon>Eukaryota</taxon>
        <taxon>Sar</taxon>
        <taxon>Alveolata</taxon>
        <taxon>Dinophyceae</taxon>
        <taxon>Suessiales</taxon>
        <taxon>Symbiodiniaceae</taxon>
        <taxon>Cladocopium</taxon>
    </lineage>
</organism>
<dbReference type="EMBL" id="CAMXCT010000058">
    <property type="protein sequence ID" value="CAI3973207.1"/>
    <property type="molecule type" value="Genomic_DNA"/>
</dbReference>
<accession>A0A9P1FGQ2</accession>
<reference evidence="2 3" key="2">
    <citation type="submission" date="2024-05" db="EMBL/GenBank/DDBJ databases">
        <authorList>
            <person name="Chen Y."/>
            <person name="Shah S."/>
            <person name="Dougan E. K."/>
            <person name="Thang M."/>
            <person name="Chan C."/>
        </authorList>
    </citation>
    <scope>NUCLEOTIDE SEQUENCE [LARGE SCALE GENOMIC DNA]</scope>
</reference>
<dbReference type="EMBL" id="CAMXCT030000058">
    <property type="protein sequence ID" value="CAL4760519.1"/>
    <property type="molecule type" value="Genomic_DNA"/>
</dbReference>
<gene>
    <name evidence="1" type="ORF">C1SCF055_LOCUS1729</name>
</gene>
<sequence length="133" mass="15032">MGCSTSTSAVPHVNVEKTSSLNSVNSRGMDPFDKILQKSSHFGRDVSYQSTVSGNTIIDEQDLNLMECSWSSWAEDDPSPASPPTRRTHEVYNQALDRFLKKVDEKPKRFEQMVGIYRKRAGFEEDVMQIISV</sequence>
<dbReference type="AlphaFoldDB" id="A0A9P1FGQ2"/>
<dbReference type="Proteomes" id="UP001152797">
    <property type="component" value="Unassembled WGS sequence"/>
</dbReference>
<evidence type="ECO:0000313" key="2">
    <source>
        <dbReference type="EMBL" id="CAL4760519.1"/>
    </source>
</evidence>
<reference evidence="1" key="1">
    <citation type="submission" date="2022-10" db="EMBL/GenBank/DDBJ databases">
        <authorList>
            <person name="Chen Y."/>
            <person name="Dougan E. K."/>
            <person name="Chan C."/>
            <person name="Rhodes N."/>
            <person name="Thang M."/>
        </authorList>
    </citation>
    <scope>NUCLEOTIDE SEQUENCE</scope>
</reference>
<protein>
    <submittedName>
        <fullName evidence="1">Uncharacterized protein</fullName>
    </submittedName>
</protein>
<evidence type="ECO:0000313" key="3">
    <source>
        <dbReference type="Proteomes" id="UP001152797"/>
    </source>
</evidence>